<dbReference type="Pfam" id="PF03547">
    <property type="entry name" value="Mem_trans"/>
    <property type="match status" value="1"/>
</dbReference>
<evidence type="ECO:0000256" key="1">
    <source>
        <dbReference type="ARBA" id="ARBA00004141"/>
    </source>
</evidence>
<accession>Q0V1V8</accession>
<feature type="compositionally biased region" description="Basic and acidic residues" evidence="5">
    <location>
        <begin position="699"/>
        <end position="709"/>
    </location>
</feature>
<name>Q0V1V8_PHANO</name>
<dbReference type="InterPro" id="IPR004776">
    <property type="entry name" value="Mem_transp_PIN-like"/>
</dbReference>
<feature type="domain" description="Choline kinase N-terminal" evidence="7">
    <location>
        <begin position="786"/>
        <end position="856"/>
    </location>
</feature>
<dbReference type="KEGG" id="pno:SNOG_02006"/>
<sequence>MPFFSSPQALRLRDLQQTSTNFVAMSAQSYDYGGNGFMGAFKKTHSAHPDFANLTLLVFEAVMEVVCVSLPGYIVARMGQFDAENQKFLANLNTQLFTPFFTKLASQLTADKLSDLAVIPIIFVVQTLVSYIAAILVSRVCGFKKRASNFLIAMAVFGNSNSLPISLVISLSKTLSGLHWDKVPGDNDNEVAARGILYLLIFQQLGQLVRWTWGFNVLLAPATSYSEEDGGKSSALENGEYDDDEAQHLLSDSQSGYYSGDVTSYETSPDISDSGSISDREDVQADSYFATPTNGNVVVPGNGVVNDQPNGNLVNGHANDSKPYKDSEIPKGIKGWPKRTRNAVHNVSTSISRAFSWFGRSIFQSLPKWLQQILSKIYRGLARFLSGLWAFMNPPLWAMLVAIIVASVPQLQHLFFSPGSFVSNSVTRAVNQSGQVAVPLILVVLGANLARNTLPKEDPHAIEDPKMERTLVIASLVSRMLIPTLLMAPMLALTAKYVPVSILDDPIFIIVCFLLSGAPTALQLAQICQINNVYMGAMSRILFQSYVPTMASSNEGSAPGGSTNRSERPELARNITVDDSTSPRSAAKVVTFPDESISPLIIGKNKDLEQKDYLDLDKTARQYTSSLSRKRLSGRPSIEHLPSYKSQSHDGNPSLSSLLSDSSADGHHHHDGLLKQVSAWIKHERARRTARKAKRKGSAKVEHEDHESTQDVAESVVETTKTRGRSGSQSSDGSVALDQLANILEKTLAIKPADTKRKYAHVRKLSTGLKRHSLVTADSDYFESVDQLVPNCEAILDNSKTMAYTTDTPELEPVTEKSAKKARKEKEAWDTFKFEILRIAHTLRLKGWRRVPLDLSEQMDVQRLSGALTNAVYVVSPPKDLPSQAEGADGVPKPKNPPPKLLLRIYGPQVEHLIDRESELKILQRLARKRIGPRLLGTFTNGRFEEFLHAKALTAKELREVDTSKQIAKRMRELHEGIDLLREEREAGPFVWQNWDKWVQRCEQVVTWLDQQIKDSDPESIRNPADKWKKRGLVCGVEWPVFRATVEKYRKWLEEQYGGIEKINERLVFAHNDTQYGNILRMVPEGESPLLLPANKHKQLVVIDFEYANANLPGLEFANHFTEWAYNYHDPDYSWRCNTKYYPTLEEQHRFICSYLLHTPAYRAPGGSASNPSTPHLGPLPTSGSTTALTATAAPNTISEFMLDSRAPPGEKYSEQEAQRERQTEEEAKRLMAETKLWRLANSAMWVAWGIVQAHVPGLPDFDAEEKRASGNENAAGLDGATTEMRAEAEAEAEEEKKAGSVSKEKVGETEIANIGAEQDADIYKSQDEEEFDYLAYAQDRAMFLWGDAIRMGIVKAEELPAELRARVRTVEY</sequence>
<feature type="region of interest" description="Disordered" evidence="5">
    <location>
        <begin position="624"/>
        <end position="670"/>
    </location>
</feature>
<dbReference type="GeneID" id="5969474"/>
<dbReference type="STRING" id="321614.Q0V1V8"/>
<feature type="region of interest" description="Disordered" evidence="5">
    <location>
        <begin position="879"/>
        <end position="899"/>
    </location>
</feature>
<evidence type="ECO:0000256" key="2">
    <source>
        <dbReference type="ARBA" id="ARBA00022692"/>
    </source>
</evidence>
<dbReference type="SUPFAM" id="SSF56112">
    <property type="entry name" value="Protein kinase-like (PK-like)"/>
    <property type="match status" value="1"/>
</dbReference>
<keyword evidence="2 6" id="KW-0812">Transmembrane</keyword>
<dbReference type="eggNOG" id="KOG2722">
    <property type="taxonomic scope" value="Eukaryota"/>
</dbReference>
<dbReference type="GO" id="GO:0016020">
    <property type="term" value="C:membrane"/>
    <property type="evidence" value="ECO:0007669"/>
    <property type="project" value="UniProtKB-SubCell"/>
</dbReference>
<feature type="region of interest" description="Disordered" evidence="5">
    <location>
        <begin position="1264"/>
        <end position="1306"/>
    </location>
</feature>
<evidence type="ECO:0000256" key="6">
    <source>
        <dbReference type="SAM" id="Phobius"/>
    </source>
</evidence>
<dbReference type="CDD" id="cd05157">
    <property type="entry name" value="ETNK_euk"/>
    <property type="match status" value="1"/>
</dbReference>
<feature type="region of interest" description="Disordered" evidence="5">
    <location>
        <begin position="1200"/>
        <end position="1227"/>
    </location>
</feature>
<gene>
    <name evidence="8" type="ORF">SNOG_02006</name>
</gene>
<keyword evidence="4 6" id="KW-0472">Membrane</keyword>
<protein>
    <recommendedName>
        <fullName evidence="7">Choline kinase N-terminal domain-containing protein</fullName>
    </recommendedName>
</protein>
<feature type="region of interest" description="Disordered" evidence="5">
    <location>
        <begin position="553"/>
        <end position="584"/>
    </location>
</feature>
<dbReference type="GO" id="GO:0016773">
    <property type="term" value="F:phosphotransferase activity, alcohol group as acceptor"/>
    <property type="evidence" value="ECO:0007669"/>
    <property type="project" value="InterPro"/>
</dbReference>
<feature type="transmembrane region" description="Helical" evidence="6">
    <location>
        <begin position="471"/>
        <end position="495"/>
    </location>
</feature>
<dbReference type="Gene3D" id="3.30.200.20">
    <property type="entry name" value="Phosphorylase Kinase, domain 1"/>
    <property type="match status" value="1"/>
</dbReference>
<feature type="compositionally biased region" description="Polar residues" evidence="5">
    <location>
        <begin position="553"/>
        <end position="564"/>
    </location>
</feature>
<dbReference type="EMBL" id="CH445327">
    <property type="protein sequence ID" value="EAT90218.2"/>
    <property type="molecule type" value="Genomic_DNA"/>
</dbReference>
<dbReference type="Proteomes" id="UP000001055">
    <property type="component" value="Unassembled WGS sequence"/>
</dbReference>
<reference evidence="9" key="1">
    <citation type="journal article" date="2007" name="Plant Cell">
        <title>Dothideomycete-plant interactions illuminated by genome sequencing and EST analysis of the wheat pathogen Stagonospora nodorum.</title>
        <authorList>
            <person name="Hane J.K."/>
            <person name="Lowe R.G."/>
            <person name="Solomon P.S."/>
            <person name="Tan K.C."/>
            <person name="Schoch C.L."/>
            <person name="Spatafora J.W."/>
            <person name="Crous P.W."/>
            <person name="Kodira C."/>
            <person name="Birren B.W."/>
            <person name="Galagan J.E."/>
            <person name="Torriani S.F."/>
            <person name="McDonald B.A."/>
            <person name="Oliver R.P."/>
        </authorList>
    </citation>
    <scope>NUCLEOTIDE SEQUENCE [LARGE SCALE GENOMIC DNA]</scope>
    <source>
        <strain evidence="9">SN15 / ATCC MYA-4574 / FGSC 10173</strain>
    </source>
</reference>
<feature type="transmembrane region" description="Helical" evidence="6">
    <location>
        <begin position="429"/>
        <end position="450"/>
    </location>
</feature>
<dbReference type="PANTHER" id="PTHR31794:SF2">
    <property type="entry name" value="AUXIN EFFLUX TRANSPORTER FAMILY PROTEIN (EUROFUNG)"/>
    <property type="match status" value="1"/>
</dbReference>
<feature type="region of interest" description="Disordered" evidence="5">
    <location>
        <begin position="684"/>
        <end position="733"/>
    </location>
</feature>
<feature type="compositionally biased region" description="Basic residues" evidence="5">
    <location>
        <begin position="684"/>
        <end position="698"/>
    </location>
</feature>
<evidence type="ECO:0000259" key="7">
    <source>
        <dbReference type="Pfam" id="PF04428"/>
    </source>
</evidence>
<feature type="compositionally biased region" description="Basic and acidic residues" evidence="5">
    <location>
        <begin position="1212"/>
        <end position="1227"/>
    </location>
</feature>
<feature type="transmembrane region" description="Helical" evidence="6">
    <location>
        <begin position="117"/>
        <end position="138"/>
    </location>
</feature>
<dbReference type="GO" id="GO:0055085">
    <property type="term" value="P:transmembrane transport"/>
    <property type="evidence" value="ECO:0007669"/>
    <property type="project" value="InterPro"/>
</dbReference>
<dbReference type="HOGENOM" id="CLU_005026_1_0_1"/>
<evidence type="ECO:0000313" key="8">
    <source>
        <dbReference type="EMBL" id="EAT90218.2"/>
    </source>
</evidence>
<feature type="region of interest" description="Disordered" evidence="5">
    <location>
        <begin position="1166"/>
        <end position="1188"/>
    </location>
</feature>
<feature type="compositionally biased region" description="Basic and acidic residues" evidence="5">
    <location>
        <begin position="1285"/>
        <end position="1306"/>
    </location>
</feature>
<proteinExistence type="predicted"/>
<dbReference type="PANTHER" id="PTHR31794">
    <property type="entry name" value="AUXIN EFFLUX TRANSPORTER FAMILY PROTEIN (EUROFUNG)"/>
    <property type="match status" value="1"/>
</dbReference>
<dbReference type="InterPro" id="IPR007521">
    <property type="entry name" value="Choline_kin_N"/>
</dbReference>
<dbReference type="InParanoid" id="Q0V1V8"/>
<dbReference type="InterPro" id="IPR011009">
    <property type="entry name" value="Kinase-like_dom_sf"/>
</dbReference>
<dbReference type="Pfam" id="PF04428">
    <property type="entry name" value="Choline_kin_N"/>
    <property type="match status" value="1"/>
</dbReference>
<evidence type="ECO:0000256" key="3">
    <source>
        <dbReference type="ARBA" id="ARBA00022989"/>
    </source>
</evidence>
<feature type="compositionally biased region" description="Low complexity" evidence="5">
    <location>
        <begin position="654"/>
        <end position="663"/>
    </location>
</feature>
<evidence type="ECO:0000256" key="5">
    <source>
        <dbReference type="SAM" id="MobiDB-lite"/>
    </source>
</evidence>
<organism evidence="8 9">
    <name type="scientific">Phaeosphaeria nodorum (strain SN15 / ATCC MYA-4574 / FGSC 10173)</name>
    <name type="common">Glume blotch fungus</name>
    <name type="synonym">Parastagonospora nodorum</name>
    <dbReference type="NCBI Taxonomy" id="321614"/>
    <lineage>
        <taxon>Eukaryota</taxon>
        <taxon>Fungi</taxon>
        <taxon>Dikarya</taxon>
        <taxon>Ascomycota</taxon>
        <taxon>Pezizomycotina</taxon>
        <taxon>Dothideomycetes</taxon>
        <taxon>Pleosporomycetidae</taxon>
        <taxon>Pleosporales</taxon>
        <taxon>Pleosporineae</taxon>
        <taxon>Phaeosphaeriaceae</taxon>
        <taxon>Parastagonospora</taxon>
    </lineage>
</organism>
<dbReference type="VEuPathDB" id="FungiDB:JI435_020060"/>
<comment type="subcellular location">
    <subcellularLocation>
        <location evidence="1">Membrane</location>
        <topology evidence="1">Multi-pass membrane protein</topology>
    </subcellularLocation>
</comment>
<dbReference type="VEuPathDB" id="FungiDB:JI435_301310"/>
<dbReference type="Pfam" id="PF01633">
    <property type="entry name" value="Choline_kinase"/>
    <property type="match status" value="1"/>
</dbReference>
<dbReference type="Gene3D" id="3.90.1200.10">
    <property type="match status" value="1"/>
</dbReference>
<feature type="compositionally biased region" description="Polar residues" evidence="5">
    <location>
        <begin position="644"/>
        <end position="653"/>
    </location>
</feature>
<dbReference type="eggNOG" id="KOG2686">
    <property type="taxonomic scope" value="Eukaryota"/>
</dbReference>
<feature type="transmembrane region" description="Helical" evidence="6">
    <location>
        <begin position="384"/>
        <end position="409"/>
    </location>
</feature>
<evidence type="ECO:0000256" key="4">
    <source>
        <dbReference type="ARBA" id="ARBA00023136"/>
    </source>
</evidence>
<dbReference type="RefSeq" id="XP_001792624.1">
    <property type="nucleotide sequence ID" value="XM_001792572.1"/>
</dbReference>
<keyword evidence="3 6" id="KW-1133">Transmembrane helix</keyword>
<evidence type="ECO:0000313" key="9">
    <source>
        <dbReference type="Proteomes" id="UP000001055"/>
    </source>
</evidence>